<dbReference type="Gene3D" id="3.40.50.300">
    <property type="entry name" value="P-loop containing nucleotide triphosphate hydrolases"/>
    <property type="match status" value="1"/>
</dbReference>
<dbReference type="InterPro" id="IPR027417">
    <property type="entry name" value="P-loop_NTPase"/>
</dbReference>
<dbReference type="STRING" id="349521.HCH_03434"/>
<dbReference type="AlphaFoldDB" id="Q2SGP2"/>
<evidence type="ECO:0000256" key="1">
    <source>
        <dbReference type="ARBA" id="ARBA00022679"/>
    </source>
</evidence>
<feature type="domain" description="Sulfotransferase" evidence="3">
    <location>
        <begin position="5"/>
        <end position="287"/>
    </location>
</feature>
<organism evidence="4 5">
    <name type="scientific">Hahella chejuensis (strain KCTC 2396)</name>
    <dbReference type="NCBI Taxonomy" id="349521"/>
    <lineage>
        <taxon>Bacteria</taxon>
        <taxon>Pseudomonadati</taxon>
        <taxon>Pseudomonadota</taxon>
        <taxon>Gammaproteobacteria</taxon>
        <taxon>Oceanospirillales</taxon>
        <taxon>Hahellaceae</taxon>
        <taxon>Hahella</taxon>
    </lineage>
</organism>
<dbReference type="InterPro" id="IPR037359">
    <property type="entry name" value="NST/OST"/>
</dbReference>
<dbReference type="KEGG" id="hch:HCH_03434"/>
<dbReference type="PANTHER" id="PTHR10605">
    <property type="entry name" value="HEPARAN SULFATE SULFOTRANSFERASE"/>
    <property type="match status" value="1"/>
</dbReference>
<dbReference type="Pfam" id="PF00685">
    <property type="entry name" value="Sulfotransfer_1"/>
    <property type="match status" value="1"/>
</dbReference>
<evidence type="ECO:0000313" key="4">
    <source>
        <dbReference type="EMBL" id="ABC30182.1"/>
    </source>
</evidence>
<evidence type="ECO:0000256" key="2">
    <source>
        <dbReference type="ARBA" id="ARBA00023180"/>
    </source>
</evidence>
<accession>Q2SGP2</accession>
<dbReference type="SUPFAM" id="SSF52540">
    <property type="entry name" value="P-loop containing nucleoside triphosphate hydrolases"/>
    <property type="match status" value="1"/>
</dbReference>
<protein>
    <recommendedName>
        <fullName evidence="3">Sulfotransferase domain-containing protein</fullName>
    </recommendedName>
</protein>
<keyword evidence="2" id="KW-0325">Glycoprotein</keyword>
<reference evidence="4 5" key="1">
    <citation type="journal article" date="2005" name="Nucleic Acids Res.">
        <title>Genomic blueprint of Hahella chejuensis, a marine microbe producing an algicidal agent.</title>
        <authorList>
            <person name="Jeong H."/>
            <person name="Yim J.H."/>
            <person name="Lee C."/>
            <person name="Choi S.-H."/>
            <person name="Park Y.K."/>
            <person name="Yoon S.H."/>
            <person name="Hur C.-G."/>
            <person name="Kang H.-Y."/>
            <person name="Kim D."/>
            <person name="Lee H.H."/>
            <person name="Park K.H."/>
            <person name="Park S.-H."/>
            <person name="Park H.-S."/>
            <person name="Lee H.K."/>
            <person name="Oh T.K."/>
            <person name="Kim J.F."/>
        </authorList>
    </citation>
    <scope>NUCLEOTIDE SEQUENCE [LARGE SCALE GENOMIC DNA]</scope>
    <source>
        <strain evidence="4 5">KCTC 2396</strain>
    </source>
</reference>
<keyword evidence="1" id="KW-0808">Transferase</keyword>
<dbReference type="RefSeq" id="WP_011397250.1">
    <property type="nucleotide sequence ID" value="NC_007645.1"/>
</dbReference>
<dbReference type="eggNOG" id="COG0457">
    <property type="taxonomic scope" value="Bacteria"/>
</dbReference>
<dbReference type="PANTHER" id="PTHR10605:SF56">
    <property type="entry name" value="BIFUNCTIONAL HEPARAN SULFATE N-DEACETYLASE_N-SULFOTRANSFERASE"/>
    <property type="match status" value="1"/>
</dbReference>
<dbReference type="HOGENOM" id="CLU_017703_0_0_6"/>
<dbReference type="OrthoDB" id="9075305at2"/>
<dbReference type="InterPro" id="IPR000863">
    <property type="entry name" value="Sulfotransferase_dom"/>
</dbReference>
<dbReference type="Proteomes" id="UP000000238">
    <property type="component" value="Chromosome"/>
</dbReference>
<sequence>MKTILLILGFPKCGTSSLYYWLSDHPDISPSNPKETFFFMDKECLFQPPWKTQHSGGDFASFFARDNKDILLEASPFHFDQKTCFEYAGRNKNVKAIFVLRSPELRMYSSYLFFTQVIQGLRINSFSEFVDVVMHQSCVKGSLREIRFDYVLNNAFEWGRYVHYLDKWRSALGNDRIFIGALEEMETFPLTFLQKVCAWLGVSSRFFNQYNFKAINQSYSVRFPEVHRRLREIAGFNPMSKEELDTHLNSFYFLKSKRMRHCMNSLYSMLQIKKNEMTPDDRKRIEQLKDMYRLDNLALLSGYGIKY</sequence>
<evidence type="ECO:0000259" key="3">
    <source>
        <dbReference type="Pfam" id="PF00685"/>
    </source>
</evidence>
<dbReference type="GO" id="GO:0008146">
    <property type="term" value="F:sulfotransferase activity"/>
    <property type="evidence" value="ECO:0007669"/>
    <property type="project" value="InterPro"/>
</dbReference>
<proteinExistence type="predicted"/>
<gene>
    <name evidence="4" type="ordered locus">HCH_03434</name>
</gene>
<dbReference type="EMBL" id="CP000155">
    <property type="protein sequence ID" value="ABC30182.1"/>
    <property type="molecule type" value="Genomic_DNA"/>
</dbReference>
<name>Q2SGP2_HAHCH</name>
<evidence type="ECO:0000313" key="5">
    <source>
        <dbReference type="Proteomes" id="UP000000238"/>
    </source>
</evidence>
<keyword evidence="5" id="KW-1185">Reference proteome</keyword>